<feature type="compositionally biased region" description="Low complexity" evidence="1">
    <location>
        <begin position="31"/>
        <end position="45"/>
    </location>
</feature>
<feature type="compositionally biased region" description="Polar residues" evidence="1">
    <location>
        <begin position="47"/>
        <end position="58"/>
    </location>
</feature>
<accession>A0A423WKV0</accession>
<evidence type="ECO:0000313" key="2">
    <source>
        <dbReference type="EMBL" id="ROW03942.1"/>
    </source>
</evidence>
<gene>
    <name evidence="2" type="ORF">VSDG_01043</name>
</gene>
<reference evidence="2 3" key="1">
    <citation type="submission" date="2015-09" db="EMBL/GenBank/DDBJ databases">
        <title>Host preference determinants of Valsa canker pathogens revealed by comparative genomics.</title>
        <authorList>
            <person name="Yin Z."/>
            <person name="Huang L."/>
        </authorList>
    </citation>
    <scope>NUCLEOTIDE SEQUENCE [LARGE SCALE GENOMIC DNA]</scope>
    <source>
        <strain evidence="2 3">YSFL</strain>
    </source>
</reference>
<dbReference type="Proteomes" id="UP000284375">
    <property type="component" value="Unassembled WGS sequence"/>
</dbReference>
<comment type="caution">
    <text evidence="2">The sequence shown here is derived from an EMBL/GenBank/DDBJ whole genome shotgun (WGS) entry which is preliminary data.</text>
</comment>
<protein>
    <submittedName>
        <fullName evidence="2">Uncharacterized protein</fullName>
    </submittedName>
</protein>
<proteinExistence type="predicted"/>
<sequence length="342" mass="35750">MDRPNRPAGGGSSQDEPQASPSSSIPVQTTRASLLPRLPPSSALSQADKQSLLPSIPTQGPRAVTRAGIPSTAALGAAKVPSLPSRLQPTSAAKAPSLPSRLQPTSATGPLHRPAIPARPAGLDGTADAPPAPPPEPQIEARSTKRDAAAAGLDDGDGTAGEPPAPPPEPQIEARSTKAAAGLDAGGHNAAPCLRCFSRSYRDRSHKCIAVATRTAKGACQWCHQSRIGCNPLPDAVAPGVREFWAEKETMVDSEFKAAHRTLRNAIMLAPPTTRREAEKQMREALYLEAGRAARAAARVRGLRHLVRAMVKGEVPVPPGSEWAVDPALWNAVPLAESDDDL</sequence>
<keyword evidence="3" id="KW-1185">Reference proteome</keyword>
<feature type="region of interest" description="Disordered" evidence="1">
    <location>
        <begin position="1"/>
        <end position="180"/>
    </location>
</feature>
<dbReference type="AlphaFoldDB" id="A0A423WKV0"/>
<feature type="compositionally biased region" description="Low complexity" evidence="1">
    <location>
        <begin position="120"/>
        <end position="129"/>
    </location>
</feature>
<organism evidence="2 3">
    <name type="scientific">Cytospora chrysosperma</name>
    <name type="common">Cytospora canker fungus</name>
    <name type="synonym">Sphaeria chrysosperma</name>
    <dbReference type="NCBI Taxonomy" id="252740"/>
    <lineage>
        <taxon>Eukaryota</taxon>
        <taxon>Fungi</taxon>
        <taxon>Dikarya</taxon>
        <taxon>Ascomycota</taxon>
        <taxon>Pezizomycotina</taxon>
        <taxon>Sordariomycetes</taxon>
        <taxon>Sordariomycetidae</taxon>
        <taxon>Diaporthales</taxon>
        <taxon>Cytosporaceae</taxon>
        <taxon>Cytospora</taxon>
    </lineage>
</organism>
<feature type="compositionally biased region" description="Polar residues" evidence="1">
    <location>
        <begin position="13"/>
        <end position="30"/>
    </location>
</feature>
<evidence type="ECO:0000313" key="3">
    <source>
        <dbReference type="Proteomes" id="UP000284375"/>
    </source>
</evidence>
<dbReference type="EMBL" id="LJZO01000002">
    <property type="protein sequence ID" value="ROW03942.1"/>
    <property type="molecule type" value="Genomic_DNA"/>
</dbReference>
<evidence type="ECO:0000256" key="1">
    <source>
        <dbReference type="SAM" id="MobiDB-lite"/>
    </source>
</evidence>
<name>A0A423WKV0_CYTCH</name>